<keyword evidence="1" id="KW-1133">Transmembrane helix</keyword>
<evidence type="ECO:0000256" key="1">
    <source>
        <dbReference type="SAM" id="Phobius"/>
    </source>
</evidence>
<dbReference type="AlphaFoldDB" id="A0A7J7ICG1"/>
<reference evidence="2 3" key="2">
    <citation type="submission" date="2020-07" db="EMBL/GenBank/DDBJ databases">
        <title>Genome assembly of wild tea tree DASZ reveals pedigree and selection history of tea varieties.</title>
        <authorList>
            <person name="Zhang W."/>
        </authorList>
    </citation>
    <scope>NUCLEOTIDE SEQUENCE [LARGE SCALE GENOMIC DNA]</scope>
    <source>
        <strain evidence="3">cv. G240</strain>
        <tissue evidence="2">Leaf</tissue>
    </source>
</reference>
<reference evidence="3" key="1">
    <citation type="journal article" date="2020" name="Nat. Commun.">
        <title>Genome assembly of wild tea tree DASZ reveals pedigree and selection history of tea varieties.</title>
        <authorList>
            <person name="Zhang W."/>
            <person name="Zhang Y."/>
            <person name="Qiu H."/>
            <person name="Guo Y."/>
            <person name="Wan H."/>
            <person name="Zhang X."/>
            <person name="Scossa F."/>
            <person name="Alseekh S."/>
            <person name="Zhang Q."/>
            <person name="Wang P."/>
            <person name="Xu L."/>
            <person name="Schmidt M.H."/>
            <person name="Jia X."/>
            <person name="Li D."/>
            <person name="Zhu A."/>
            <person name="Guo F."/>
            <person name="Chen W."/>
            <person name="Ni D."/>
            <person name="Usadel B."/>
            <person name="Fernie A.R."/>
            <person name="Wen W."/>
        </authorList>
    </citation>
    <scope>NUCLEOTIDE SEQUENCE [LARGE SCALE GENOMIC DNA]</scope>
    <source>
        <strain evidence="3">cv. G240</strain>
    </source>
</reference>
<name>A0A7J7ICG1_CAMSI</name>
<feature type="transmembrane region" description="Helical" evidence="1">
    <location>
        <begin position="51"/>
        <end position="69"/>
    </location>
</feature>
<sequence length="71" mass="7806">MRVTTMTVTVFYDDGSGLPAQYTVTVLKHGCCKDLSQALSTACCLRSDESLLLAEVIYIFVTSVMYLLICC</sequence>
<keyword evidence="3" id="KW-1185">Reference proteome</keyword>
<accession>A0A7J7ICG1</accession>
<protein>
    <submittedName>
        <fullName evidence="2">Uncharacterized protein</fullName>
    </submittedName>
</protein>
<keyword evidence="1" id="KW-0472">Membrane</keyword>
<evidence type="ECO:0000313" key="2">
    <source>
        <dbReference type="EMBL" id="KAF5962211.1"/>
    </source>
</evidence>
<organism evidence="2 3">
    <name type="scientific">Camellia sinensis</name>
    <name type="common">Tea plant</name>
    <name type="synonym">Thea sinensis</name>
    <dbReference type="NCBI Taxonomy" id="4442"/>
    <lineage>
        <taxon>Eukaryota</taxon>
        <taxon>Viridiplantae</taxon>
        <taxon>Streptophyta</taxon>
        <taxon>Embryophyta</taxon>
        <taxon>Tracheophyta</taxon>
        <taxon>Spermatophyta</taxon>
        <taxon>Magnoliopsida</taxon>
        <taxon>eudicotyledons</taxon>
        <taxon>Gunneridae</taxon>
        <taxon>Pentapetalae</taxon>
        <taxon>asterids</taxon>
        <taxon>Ericales</taxon>
        <taxon>Theaceae</taxon>
        <taxon>Camellia</taxon>
    </lineage>
</organism>
<evidence type="ECO:0000313" key="3">
    <source>
        <dbReference type="Proteomes" id="UP000593564"/>
    </source>
</evidence>
<comment type="caution">
    <text evidence="2">The sequence shown here is derived from an EMBL/GenBank/DDBJ whole genome shotgun (WGS) entry which is preliminary data.</text>
</comment>
<keyword evidence="1" id="KW-0812">Transmembrane</keyword>
<proteinExistence type="predicted"/>
<dbReference type="EMBL" id="JACBKZ010000001">
    <property type="protein sequence ID" value="KAF5962211.1"/>
    <property type="molecule type" value="Genomic_DNA"/>
</dbReference>
<gene>
    <name evidence="2" type="ORF">HYC85_003420</name>
</gene>
<dbReference type="Proteomes" id="UP000593564">
    <property type="component" value="Unassembled WGS sequence"/>
</dbReference>